<sequence>MMAKAARKKAKTKAAKKKSVKRAAGRKAAAKPKAAKRKSARNSAAGAKPKRSSAPKARKAAGSPKATAGKTVAPKPKRAKASAPRSSSKAGPASEANPVKAPLSRPRLGKKGKRVVLYPEAAFGPALNCVGVAQQLRQMGHDPVFVCDKGFKSVFEGYGFEEKLVDMSGGMPDEEAARFWSDFIAQHLPHFKLSPIEQIPTYVVPVWEMIVDTAINSHEMLLAHLQSLKPDVVCVDNVILFPAIKMIGKPWIRIISCSENEVADPDIPPHLSGCGENDKACFHAFESEFLKQVKPAHDRFNKFLAKVGHPAYELGEFFETSPYMNLLLYPKHLRFKRRHELDPKRFQYLDGCVRDEGQYAVPKFAANEGKPLIYVSFGSLGAADVDLYKRMLTLFGKLPYRFLMNVGDYIDQYRDVPGNVHLEKWYPQPAVIPHVDLFIHHGGNNSFNEALYFGKPAIIMPYCWDGLDNATRIQDTGFGAKLPRYAWSDEQFAATIRRLLGDSAMKLRLEACARYMQSQKGPEKAARLIAQVTERPGMAEGLS</sequence>
<dbReference type="Gene3D" id="3.40.50.2000">
    <property type="entry name" value="Glycogen Phosphorylase B"/>
    <property type="match status" value="2"/>
</dbReference>
<keyword evidence="2 5" id="KW-0808">Transferase</keyword>
<keyword evidence="1" id="KW-0328">Glycosyltransferase</keyword>
<evidence type="ECO:0000313" key="6">
    <source>
        <dbReference type="Proteomes" id="UP000326202"/>
    </source>
</evidence>
<dbReference type="PANTHER" id="PTHR48043:SF145">
    <property type="entry name" value="FI06409P-RELATED"/>
    <property type="match status" value="1"/>
</dbReference>
<feature type="region of interest" description="Disordered" evidence="3">
    <location>
        <begin position="1"/>
        <end position="106"/>
    </location>
</feature>
<feature type="compositionally biased region" description="Basic residues" evidence="3">
    <location>
        <begin position="1"/>
        <end position="40"/>
    </location>
</feature>
<accession>A0A5J6MU91</accession>
<dbReference type="PANTHER" id="PTHR48043">
    <property type="entry name" value="EG:EG0003.4 PROTEIN-RELATED"/>
    <property type="match status" value="1"/>
</dbReference>
<dbReference type="GO" id="GO:0016758">
    <property type="term" value="F:hexosyltransferase activity"/>
    <property type="evidence" value="ECO:0007669"/>
    <property type="project" value="UniProtKB-ARBA"/>
</dbReference>
<evidence type="ECO:0000256" key="1">
    <source>
        <dbReference type="ARBA" id="ARBA00022676"/>
    </source>
</evidence>
<reference evidence="5 6" key="1">
    <citation type="submission" date="2019-08" db="EMBL/GenBank/DDBJ databases">
        <title>Hyperibacter terrae gen. nov., sp. nov. and Hyperibacter viscosus sp. nov., two new members in the family Rhodospirillaceae isolated from the rhizosphere of Hypericum perforatum.</title>
        <authorList>
            <person name="Noviana Z."/>
        </authorList>
    </citation>
    <scope>NUCLEOTIDE SEQUENCE [LARGE SCALE GENOMIC DNA]</scope>
    <source>
        <strain evidence="5 6">R5913</strain>
    </source>
</reference>
<feature type="compositionally biased region" description="Basic residues" evidence="3">
    <location>
        <begin position="48"/>
        <end position="59"/>
    </location>
</feature>
<dbReference type="InterPro" id="IPR050271">
    <property type="entry name" value="UDP-glycosyltransferase"/>
</dbReference>
<evidence type="ECO:0000313" key="5">
    <source>
        <dbReference type="EMBL" id="QEX19630.1"/>
    </source>
</evidence>
<dbReference type="KEGG" id="htq:FRZ44_49450"/>
<evidence type="ECO:0000259" key="4">
    <source>
        <dbReference type="Pfam" id="PF06722"/>
    </source>
</evidence>
<dbReference type="Proteomes" id="UP000326202">
    <property type="component" value="Chromosome"/>
</dbReference>
<dbReference type="SUPFAM" id="SSF53756">
    <property type="entry name" value="UDP-Glycosyltransferase/glycogen phosphorylase"/>
    <property type="match status" value="1"/>
</dbReference>
<organism evidence="5 6">
    <name type="scientific">Hypericibacter terrae</name>
    <dbReference type="NCBI Taxonomy" id="2602015"/>
    <lineage>
        <taxon>Bacteria</taxon>
        <taxon>Pseudomonadati</taxon>
        <taxon>Pseudomonadota</taxon>
        <taxon>Alphaproteobacteria</taxon>
        <taxon>Rhodospirillales</taxon>
        <taxon>Dongiaceae</taxon>
        <taxon>Hypericibacter</taxon>
    </lineage>
</organism>
<dbReference type="Pfam" id="PF06722">
    <property type="entry name" value="EryCIII-like_C"/>
    <property type="match status" value="1"/>
</dbReference>
<name>A0A5J6MU91_9PROT</name>
<dbReference type="AlphaFoldDB" id="A0A5J6MU91"/>
<proteinExistence type="predicted"/>
<gene>
    <name evidence="5" type="ORF">FRZ44_49450</name>
</gene>
<keyword evidence="6" id="KW-1185">Reference proteome</keyword>
<feature type="domain" description="Erythromycin biosynthesis protein CIII-like C-terminal" evidence="4">
    <location>
        <begin position="412"/>
        <end position="526"/>
    </location>
</feature>
<evidence type="ECO:0000256" key="3">
    <source>
        <dbReference type="SAM" id="MobiDB-lite"/>
    </source>
</evidence>
<protein>
    <submittedName>
        <fullName evidence="5">Glycosyl transferase family 1</fullName>
    </submittedName>
</protein>
<evidence type="ECO:0000256" key="2">
    <source>
        <dbReference type="ARBA" id="ARBA00022679"/>
    </source>
</evidence>
<dbReference type="InterPro" id="IPR010610">
    <property type="entry name" value="EryCIII-like_C"/>
</dbReference>
<dbReference type="InterPro" id="IPR002213">
    <property type="entry name" value="UDP_glucos_trans"/>
</dbReference>
<dbReference type="EMBL" id="CP042906">
    <property type="protein sequence ID" value="QEX19630.1"/>
    <property type="molecule type" value="Genomic_DNA"/>
</dbReference>
<feature type="compositionally biased region" description="Low complexity" evidence="3">
    <location>
        <begin position="81"/>
        <end position="94"/>
    </location>
</feature>
<dbReference type="GO" id="GO:0008194">
    <property type="term" value="F:UDP-glycosyltransferase activity"/>
    <property type="evidence" value="ECO:0007669"/>
    <property type="project" value="InterPro"/>
</dbReference>
<dbReference type="CDD" id="cd03784">
    <property type="entry name" value="GT1_Gtf-like"/>
    <property type="match status" value="1"/>
</dbReference>